<reference evidence="1 2" key="1">
    <citation type="submission" date="2016-10" db="EMBL/GenBank/DDBJ databases">
        <authorList>
            <person name="de Groot N.N."/>
        </authorList>
    </citation>
    <scope>NUCLEOTIDE SEQUENCE [LARGE SCALE GENOMIC DNA]</scope>
    <source>
        <strain evidence="1 2">DSM 22187</strain>
    </source>
</reference>
<dbReference type="GO" id="GO:0005198">
    <property type="term" value="F:structural molecule activity"/>
    <property type="evidence" value="ECO:0007669"/>
    <property type="project" value="InterPro"/>
</dbReference>
<dbReference type="RefSeq" id="WP_089672933.1">
    <property type="nucleotide sequence ID" value="NZ_CP024845.1"/>
</dbReference>
<dbReference type="EMBL" id="FNYR01000016">
    <property type="protein sequence ID" value="SEJ01635.1"/>
    <property type="molecule type" value="Genomic_DNA"/>
</dbReference>
<dbReference type="Pfam" id="PF06841">
    <property type="entry name" value="Phage_T4_gp19"/>
    <property type="match status" value="1"/>
</dbReference>
<evidence type="ECO:0000313" key="1">
    <source>
        <dbReference type="EMBL" id="SEJ01635.1"/>
    </source>
</evidence>
<dbReference type="NCBIfam" id="TIGR02241">
    <property type="entry name" value="conserved hypothetical phage tail region protein"/>
    <property type="match status" value="1"/>
</dbReference>
<accession>A0A1H6VNG5</accession>
<accession>A0A2H4Q3M9</accession>
<protein>
    <submittedName>
        <fullName evidence="1">Conserved hypothetical phage tail region protein</fullName>
    </submittedName>
</protein>
<dbReference type="AlphaFoldDB" id="A0A1H6VNG5"/>
<dbReference type="InterPro" id="IPR011747">
    <property type="entry name" value="CHP02241"/>
</dbReference>
<dbReference type="GeneID" id="35003009"/>
<proteinExistence type="predicted"/>
<gene>
    <name evidence="1" type="ORF">SAMN05444271_11645</name>
</gene>
<dbReference type="PANTHER" id="PTHR38009">
    <property type="entry name" value="CONSERVED HYPOTHETICAL PHAGE TAIL PROTEIN"/>
    <property type="match status" value="1"/>
</dbReference>
<dbReference type="OrthoDB" id="372229at2157"/>
<dbReference type="InterPro" id="IPR010667">
    <property type="entry name" value="Phage_T4_Gp19"/>
</dbReference>
<sequence>MPDRHGPLRANRFRIELDGIQIGGFRRVEIPTERTEQVEYREGNDPTHDRALGGKTVYDDLILERGSKQENSDMFDWRQTVVDGNLDEARKEIAVILQDEQGESHLRWNFTKAWPKEYQPPALNSGAGGGDNVATETYIITFDEMVRKDV</sequence>
<dbReference type="Proteomes" id="UP000198888">
    <property type="component" value="Unassembled WGS sequence"/>
</dbReference>
<evidence type="ECO:0000313" key="2">
    <source>
        <dbReference type="Proteomes" id="UP000198888"/>
    </source>
</evidence>
<dbReference type="PANTHER" id="PTHR38009:SF1">
    <property type="entry name" value="CONSERVED HYPOTHETICAL PHAGE TAIL PROTEIN"/>
    <property type="match status" value="1"/>
</dbReference>
<name>A0A1H6VNG5_9EURY</name>
<dbReference type="KEGG" id="hae:halTADL_2226"/>
<dbReference type="STRING" id="1073996.SAMN05444271_11645"/>
<organism evidence="1 2">
    <name type="scientific">Halohasta litchfieldiae</name>
    <dbReference type="NCBI Taxonomy" id="1073996"/>
    <lineage>
        <taxon>Archaea</taxon>
        <taxon>Methanobacteriati</taxon>
        <taxon>Methanobacteriota</taxon>
        <taxon>Stenosarchaea group</taxon>
        <taxon>Halobacteria</taxon>
        <taxon>Halobacteriales</taxon>
        <taxon>Haloferacaceae</taxon>
        <taxon>Halohasta</taxon>
    </lineage>
</organism>
<keyword evidence="2" id="KW-1185">Reference proteome</keyword>